<keyword evidence="1" id="KW-0408">Iron</keyword>
<feature type="domain" description="Ferrous iron transporter FeoA-like" evidence="2">
    <location>
        <begin position="25"/>
        <end position="95"/>
    </location>
</feature>
<dbReference type="PANTHER" id="PTHR42954:SF2">
    <property type="entry name" value="FE(2+) TRANSPORT PROTEIN A"/>
    <property type="match status" value="1"/>
</dbReference>
<dbReference type="PANTHER" id="PTHR42954">
    <property type="entry name" value="FE(2+) TRANSPORT PROTEIN A"/>
    <property type="match status" value="1"/>
</dbReference>
<organism evidence="3 4">
    <name type="scientific">Pedobacter cryoconitis</name>
    <dbReference type="NCBI Taxonomy" id="188932"/>
    <lineage>
        <taxon>Bacteria</taxon>
        <taxon>Pseudomonadati</taxon>
        <taxon>Bacteroidota</taxon>
        <taxon>Sphingobacteriia</taxon>
        <taxon>Sphingobacteriales</taxon>
        <taxon>Sphingobacteriaceae</taxon>
        <taxon>Pedobacter</taxon>
    </lineage>
</organism>
<dbReference type="InterPro" id="IPR038157">
    <property type="entry name" value="FeoA_core_dom"/>
</dbReference>
<dbReference type="Proteomes" id="UP000537204">
    <property type="component" value="Unassembled WGS sequence"/>
</dbReference>
<dbReference type="EMBL" id="JACHCE010000003">
    <property type="protein sequence ID" value="MBB5636537.1"/>
    <property type="molecule type" value="Genomic_DNA"/>
</dbReference>
<evidence type="ECO:0000256" key="1">
    <source>
        <dbReference type="ARBA" id="ARBA00023004"/>
    </source>
</evidence>
<evidence type="ECO:0000259" key="2">
    <source>
        <dbReference type="SMART" id="SM00899"/>
    </source>
</evidence>
<reference evidence="3 4" key="1">
    <citation type="submission" date="2020-08" db="EMBL/GenBank/DDBJ databases">
        <title>Genomic Encyclopedia of Type Strains, Phase IV (KMG-V): Genome sequencing to study the core and pangenomes of soil and plant-associated prokaryotes.</title>
        <authorList>
            <person name="Whitman W."/>
        </authorList>
    </citation>
    <scope>NUCLEOTIDE SEQUENCE [LARGE SCALE GENOMIC DNA]</scope>
    <source>
        <strain evidence="3 4">S3M1</strain>
    </source>
</reference>
<dbReference type="InterPro" id="IPR007167">
    <property type="entry name" value="Fe-transptr_FeoA-like"/>
</dbReference>
<accession>A0A7W8ZM36</accession>
<dbReference type="Pfam" id="PF04023">
    <property type="entry name" value="FeoA"/>
    <property type="match status" value="1"/>
</dbReference>
<dbReference type="SUPFAM" id="SSF50037">
    <property type="entry name" value="C-terminal domain of transcriptional repressors"/>
    <property type="match status" value="1"/>
</dbReference>
<dbReference type="SMART" id="SM00899">
    <property type="entry name" value="FeoA"/>
    <property type="match status" value="1"/>
</dbReference>
<dbReference type="InterPro" id="IPR052713">
    <property type="entry name" value="FeoA"/>
</dbReference>
<comment type="caution">
    <text evidence="3">The sequence shown here is derived from an EMBL/GenBank/DDBJ whole genome shotgun (WGS) entry which is preliminary data.</text>
</comment>
<name>A0A7W8ZM36_9SPHI</name>
<proteinExistence type="predicted"/>
<dbReference type="AlphaFoldDB" id="A0A7W8ZM36"/>
<evidence type="ECO:0000313" key="3">
    <source>
        <dbReference type="EMBL" id="MBB5636537.1"/>
    </source>
</evidence>
<protein>
    <submittedName>
        <fullName evidence="3">Ferrous iron transport protein A</fullName>
    </submittedName>
</protein>
<evidence type="ECO:0000313" key="4">
    <source>
        <dbReference type="Proteomes" id="UP000537204"/>
    </source>
</evidence>
<dbReference type="InterPro" id="IPR008988">
    <property type="entry name" value="Transcriptional_repressor_C"/>
</dbReference>
<dbReference type="Gene3D" id="2.30.30.90">
    <property type="match status" value="1"/>
</dbReference>
<sequence length="95" mass="10360">MVSQRGALFGFIIDKGYLSAIIKDMNLSQLNPGERGTIVAFTDLEMSVKLMEMGCLPGEVVEVERFAPLGDPIAIRVAGYQLCLRKNEASVIIIS</sequence>
<gene>
    <name evidence="3" type="ORF">HDE68_002438</name>
</gene>
<dbReference type="GO" id="GO:0046914">
    <property type="term" value="F:transition metal ion binding"/>
    <property type="evidence" value="ECO:0007669"/>
    <property type="project" value="InterPro"/>
</dbReference>